<comment type="function">
    <text evidence="13">Glutamate-gated receptor that probably acts as non-selective cation channel.</text>
</comment>
<evidence type="ECO:0000256" key="5">
    <source>
        <dbReference type="ARBA" id="ARBA00022729"/>
    </source>
</evidence>
<proteinExistence type="inferred from homology"/>
<dbReference type="InterPro" id="IPR001320">
    <property type="entry name" value="Iontro_rcpt_C"/>
</dbReference>
<feature type="region of interest" description="Disordered" evidence="14">
    <location>
        <begin position="16"/>
        <end position="37"/>
    </location>
</feature>
<dbReference type="STRING" id="4529.A0A0E0PUH0"/>
<evidence type="ECO:0000256" key="12">
    <source>
        <dbReference type="ARBA" id="ARBA00023303"/>
    </source>
</evidence>
<accession>A0A0E0PUH0</accession>
<dbReference type="CDD" id="cd13686">
    <property type="entry name" value="GluR_Plant"/>
    <property type="match status" value="1"/>
</dbReference>
<evidence type="ECO:0000313" key="18">
    <source>
        <dbReference type="Proteomes" id="UP000008022"/>
    </source>
</evidence>
<dbReference type="Proteomes" id="UP000008022">
    <property type="component" value="Unassembled WGS sequence"/>
</dbReference>
<dbReference type="AlphaFoldDB" id="A0A0E0PUH0"/>
<keyword evidence="8 13" id="KW-0472">Membrane</keyword>
<evidence type="ECO:0000256" key="10">
    <source>
        <dbReference type="ARBA" id="ARBA00023180"/>
    </source>
</evidence>
<evidence type="ECO:0000256" key="6">
    <source>
        <dbReference type="ARBA" id="ARBA00022989"/>
    </source>
</evidence>
<keyword evidence="7 13" id="KW-0406">Ion transport</keyword>
<evidence type="ECO:0000256" key="4">
    <source>
        <dbReference type="ARBA" id="ARBA00022692"/>
    </source>
</evidence>
<keyword evidence="10" id="KW-0325">Glycoprotein</keyword>
<evidence type="ECO:0000256" key="15">
    <source>
        <dbReference type="SAM" id="Phobius"/>
    </source>
</evidence>
<protein>
    <recommendedName>
        <fullName evidence="13">Glutamate receptor</fullName>
    </recommendedName>
</protein>
<evidence type="ECO:0000256" key="3">
    <source>
        <dbReference type="ARBA" id="ARBA00022448"/>
    </source>
</evidence>
<evidence type="ECO:0000256" key="11">
    <source>
        <dbReference type="ARBA" id="ARBA00023286"/>
    </source>
</evidence>
<evidence type="ECO:0000256" key="2">
    <source>
        <dbReference type="ARBA" id="ARBA00008685"/>
    </source>
</evidence>
<dbReference type="FunFam" id="3.40.50.2300:FF:000188">
    <property type="entry name" value="Glutamate receptor"/>
    <property type="match status" value="1"/>
</dbReference>
<keyword evidence="3 13" id="KW-0813">Transport</keyword>
<dbReference type="SUPFAM" id="SSF53822">
    <property type="entry name" value="Periplasmic binding protein-like I"/>
    <property type="match status" value="1"/>
</dbReference>
<sequence>MMNFVTCQMRFPNADTGAHAHDVEHGGSTSSTATEESRPLHIAIDSNPEPDQAVQEVGNDGFQGAEDLIKTVQVQAIIAAPQTLAEANFMARLGNHNRIPILSFSGISPTSEQPYTMPYFVQTAANDLLQTKPIVSIVMYFSWPKVVLVCEDSAYGTSILPRLTNELEGKGSRISEVVLVPVGATDGHLVKVMDRLKHMETRVFIVHMRSSLAARIFVMANGARMMSKGYAWIATSSFGNEVGSLGSHDINSMEGVVTLRPTFIETDHVKRFFAKFQRKISSYDDHFHNDPSMLLLWAYDAAWAIATAAEKARLSSLASTSGTQHKLPITGGMLLVSVLKTTFDGLAGKFKLNNKGYQQWSMSYDILNVIGKGTRTVGTWTQEHPSLICSKNIIWPGVSTNVPKVSSTKDLRIAVPVNHGFQEFVNVSSNKFTGCCIYLFERVMKELKYEGKYEYVQDNDIGDITITATRMENVMFTVPFTEIGWTMMVVAKKDSWKSMWIFEKPFTKTLWLASFVLCCFTGFVVWVIEHRINPEFRGTPWEQFGTTFYFIFSTMVFSHKERLQSNMTRMVVIIWVFFMLILTSSYTANLSSMLTVQHLRPTVTDVEELIRCNYPVGYQEGSFVKDSLMDMGFLQPNLRSLSTMEQYNQALSNGSVKAIFDEIPYLKLVQSQFPNKYTMAGPIYKSGGFAFVFQEGSPLGRRVSQTLMKMLESTRNNTAVNFTSICLENPITSVNKKDSDDSPRLDLSDFSGLILISTTVSGLMLLIHLATFVYKEFPELRAAVPGESGWASLQWVRAFFRHFDSRDPNSHNFRVQQQDGIMMNERERENRVPEGDGDEEAAMATGGGGSTTSGRGNVANSQTRSRRTTRAPPQCGSAS</sequence>
<keyword evidence="4 15" id="KW-0812">Transmembrane</keyword>
<evidence type="ECO:0000313" key="17">
    <source>
        <dbReference type="EnsemblPlants" id="ORUFI06G05910.1"/>
    </source>
</evidence>
<name>A0A0E0PUH0_ORYRU</name>
<dbReference type="Gene3D" id="1.10.287.70">
    <property type="match status" value="1"/>
</dbReference>
<dbReference type="GO" id="GO:0015276">
    <property type="term" value="F:ligand-gated monoatomic ion channel activity"/>
    <property type="evidence" value="ECO:0007669"/>
    <property type="project" value="InterPro"/>
</dbReference>
<dbReference type="Gramene" id="ORUFI06G05910.1">
    <property type="protein sequence ID" value="ORUFI06G05910.1"/>
    <property type="gene ID" value="ORUFI06G05910"/>
</dbReference>
<dbReference type="InterPro" id="IPR001828">
    <property type="entry name" value="ANF_lig-bd_rcpt"/>
</dbReference>
<dbReference type="eggNOG" id="KOG1052">
    <property type="taxonomic scope" value="Eukaryota"/>
</dbReference>
<evidence type="ECO:0000259" key="16">
    <source>
        <dbReference type="SMART" id="SM00079"/>
    </source>
</evidence>
<comment type="subcellular location">
    <subcellularLocation>
        <location evidence="1">Membrane</location>
        <topology evidence="1">Multi-pass membrane protein</topology>
    </subcellularLocation>
</comment>
<feature type="region of interest" description="Disordered" evidence="14">
    <location>
        <begin position="808"/>
        <end position="879"/>
    </location>
</feature>
<evidence type="ECO:0000256" key="7">
    <source>
        <dbReference type="ARBA" id="ARBA00023065"/>
    </source>
</evidence>
<dbReference type="Pfam" id="PF00060">
    <property type="entry name" value="Lig_chan"/>
    <property type="match status" value="1"/>
</dbReference>
<feature type="transmembrane region" description="Helical" evidence="15">
    <location>
        <begin position="510"/>
        <end position="528"/>
    </location>
</feature>
<feature type="transmembrane region" description="Helical" evidence="15">
    <location>
        <begin position="570"/>
        <end position="588"/>
    </location>
</feature>
<dbReference type="Gene3D" id="3.40.50.2300">
    <property type="match status" value="2"/>
</dbReference>
<evidence type="ECO:0000256" key="9">
    <source>
        <dbReference type="ARBA" id="ARBA00023170"/>
    </source>
</evidence>
<dbReference type="EnsemblPlants" id="ORUFI06G05910.1">
    <property type="protein sequence ID" value="ORUFI06G05910.1"/>
    <property type="gene ID" value="ORUFI06G05910"/>
</dbReference>
<dbReference type="InterPro" id="IPR015683">
    <property type="entry name" value="Ionotropic_Glu_rcpt"/>
</dbReference>
<evidence type="ECO:0000256" key="13">
    <source>
        <dbReference type="PIRNR" id="PIRNR037090"/>
    </source>
</evidence>
<dbReference type="Gene3D" id="3.40.190.10">
    <property type="entry name" value="Periplasmic binding protein-like II"/>
    <property type="match status" value="2"/>
</dbReference>
<feature type="compositionally biased region" description="Basic and acidic residues" evidence="14">
    <location>
        <begin position="824"/>
        <end position="834"/>
    </location>
</feature>
<keyword evidence="18" id="KW-1185">Reference proteome</keyword>
<dbReference type="PIRSF" id="PIRSF037090">
    <property type="entry name" value="Iontro_Glu-like_rcpt_pln"/>
    <property type="match status" value="1"/>
</dbReference>
<dbReference type="InterPro" id="IPR028082">
    <property type="entry name" value="Peripla_BP_I"/>
</dbReference>
<keyword evidence="12 13" id="KW-0407">Ion channel</keyword>
<dbReference type="GO" id="GO:0016020">
    <property type="term" value="C:membrane"/>
    <property type="evidence" value="ECO:0007669"/>
    <property type="project" value="UniProtKB-SubCell"/>
</dbReference>
<evidence type="ECO:0000256" key="1">
    <source>
        <dbReference type="ARBA" id="ARBA00004141"/>
    </source>
</evidence>
<dbReference type="SMART" id="SM00079">
    <property type="entry name" value="PBPe"/>
    <property type="match status" value="1"/>
</dbReference>
<dbReference type="SUPFAM" id="SSF53850">
    <property type="entry name" value="Periplasmic binding protein-like II"/>
    <property type="match status" value="1"/>
</dbReference>
<evidence type="ECO:0000256" key="14">
    <source>
        <dbReference type="SAM" id="MobiDB-lite"/>
    </source>
</evidence>
<keyword evidence="11 13" id="KW-1071">Ligand-gated ion channel</keyword>
<reference evidence="18" key="1">
    <citation type="submission" date="2013-06" db="EMBL/GenBank/DDBJ databases">
        <authorList>
            <person name="Zhao Q."/>
        </authorList>
    </citation>
    <scope>NUCLEOTIDE SEQUENCE</scope>
    <source>
        <strain evidence="18">cv. W1943</strain>
    </source>
</reference>
<dbReference type="InterPro" id="IPR017103">
    <property type="entry name" value="Iontropic_Glu_rcpt_pln"/>
</dbReference>
<feature type="domain" description="Ionotropic glutamate receptor C-terminal" evidence="16">
    <location>
        <begin position="410"/>
        <end position="717"/>
    </location>
</feature>
<keyword evidence="6 15" id="KW-1133">Transmembrane helix</keyword>
<keyword evidence="9 13" id="KW-0675">Receptor</keyword>
<feature type="compositionally biased region" description="Polar residues" evidence="14">
    <location>
        <begin position="810"/>
        <end position="819"/>
    </location>
</feature>
<reference evidence="17" key="2">
    <citation type="submission" date="2015-06" db="UniProtKB">
        <authorList>
            <consortium name="EnsemblPlants"/>
        </authorList>
    </citation>
    <scope>IDENTIFICATION</scope>
</reference>
<dbReference type="PANTHER" id="PTHR18966">
    <property type="entry name" value="IONOTROPIC GLUTAMATE RECEPTOR"/>
    <property type="match status" value="1"/>
</dbReference>
<dbReference type="HOGENOM" id="CLU_007358_0_2_1"/>
<dbReference type="Pfam" id="PF01094">
    <property type="entry name" value="ANF_receptor"/>
    <property type="match status" value="1"/>
</dbReference>
<comment type="similarity">
    <text evidence="2 13">Belongs to the glutamate-gated ion channel (TC 1.A.10.1) family.</text>
</comment>
<organism evidence="17 18">
    <name type="scientific">Oryza rufipogon</name>
    <name type="common">Brownbeard rice</name>
    <name type="synonym">Asian wild rice</name>
    <dbReference type="NCBI Taxonomy" id="4529"/>
    <lineage>
        <taxon>Eukaryota</taxon>
        <taxon>Viridiplantae</taxon>
        <taxon>Streptophyta</taxon>
        <taxon>Embryophyta</taxon>
        <taxon>Tracheophyta</taxon>
        <taxon>Spermatophyta</taxon>
        <taxon>Magnoliopsida</taxon>
        <taxon>Liliopsida</taxon>
        <taxon>Poales</taxon>
        <taxon>Poaceae</taxon>
        <taxon>BOP clade</taxon>
        <taxon>Oryzoideae</taxon>
        <taxon>Oryzeae</taxon>
        <taxon>Oryzinae</taxon>
        <taxon>Oryza</taxon>
    </lineage>
</organism>
<dbReference type="FunFam" id="1.10.287.70:FF:000037">
    <property type="entry name" value="Glutamate receptor"/>
    <property type="match status" value="1"/>
</dbReference>
<keyword evidence="5" id="KW-0732">Signal</keyword>
<evidence type="ECO:0000256" key="8">
    <source>
        <dbReference type="ARBA" id="ARBA00023136"/>
    </source>
</evidence>